<evidence type="ECO:0000313" key="3">
    <source>
        <dbReference type="EMBL" id="CAF4481701.1"/>
    </source>
</evidence>
<protein>
    <submittedName>
        <fullName evidence="2">Uncharacterized protein</fullName>
    </submittedName>
</protein>
<feature type="non-terminal residue" evidence="2">
    <location>
        <position position="1"/>
    </location>
</feature>
<evidence type="ECO:0000313" key="2">
    <source>
        <dbReference type="EMBL" id="CAF1643116.1"/>
    </source>
</evidence>
<evidence type="ECO:0000313" key="4">
    <source>
        <dbReference type="Proteomes" id="UP000677228"/>
    </source>
</evidence>
<name>A0A8S2G6Y9_9BILA</name>
<dbReference type="Proteomes" id="UP000682733">
    <property type="component" value="Unassembled WGS sequence"/>
</dbReference>
<evidence type="ECO:0000256" key="1">
    <source>
        <dbReference type="SAM" id="MobiDB-lite"/>
    </source>
</evidence>
<dbReference type="Proteomes" id="UP000677228">
    <property type="component" value="Unassembled WGS sequence"/>
</dbReference>
<accession>A0A8S2G6Y9</accession>
<dbReference type="EMBL" id="CAJNOK010063160">
    <property type="protein sequence ID" value="CAF1643116.1"/>
    <property type="molecule type" value="Genomic_DNA"/>
</dbReference>
<gene>
    <name evidence="2" type="ORF">OVA965_LOCUS44397</name>
    <name evidence="3" type="ORF">TMI583_LOCUS47172</name>
</gene>
<feature type="region of interest" description="Disordered" evidence="1">
    <location>
        <begin position="1"/>
        <end position="46"/>
    </location>
</feature>
<dbReference type="AlphaFoldDB" id="A0A8S2G6Y9"/>
<dbReference type="EMBL" id="CAJOBA010090342">
    <property type="protein sequence ID" value="CAF4481701.1"/>
    <property type="molecule type" value="Genomic_DNA"/>
</dbReference>
<comment type="caution">
    <text evidence="2">The sequence shown here is derived from an EMBL/GenBank/DDBJ whole genome shotgun (WGS) entry which is preliminary data.</text>
</comment>
<sequence length="46" mass="5105">YRYFPNQTTGISGFGSAPTPRRQQGEDGNINRPRVFVGRGHVLGDQ</sequence>
<proteinExistence type="predicted"/>
<reference evidence="2" key="1">
    <citation type="submission" date="2021-02" db="EMBL/GenBank/DDBJ databases">
        <authorList>
            <person name="Nowell W R."/>
        </authorList>
    </citation>
    <scope>NUCLEOTIDE SEQUENCE</scope>
</reference>
<organism evidence="2 4">
    <name type="scientific">Didymodactylos carnosus</name>
    <dbReference type="NCBI Taxonomy" id="1234261"/>
    <lineage>
        <taxon>Eukaryota</taxon>
        <taxon>Metazoa</taxon>
        <taxon>Spiralia</taxon>
        <taxon>Gnathifera</taxon>
        <taxon>Rotifera</taxon>
        <taxon>Eurotatoria</taxon>
        <taxon>Bdelloidea</taxon>
        <taxon>Philodinida</taxon>
        <taxon>Philodinidae</taxon>
        <taxon>Didymodactylos</taxon>
    </lineage>
</organism>
<feature type="compositionally biased region" description="Polar residues" evidence="1">
    <location>
        <begin position="1"/>
        <end position="11"/>
    </location>
</feature>